<dbReference type="EMBL" id="JAQMWT010000330">
    <property type="protein sequence ID" value="KAJ8604461.1"/>
    <property type="molecule type" value="Genomic_DNA"/>
</dbReference>
<keyword evidence="3" id="KW-1185">Reference proteome</keyword>
<dbReference type="InterPro" id="IPR051207">
    <property type="entry name" value="ComplexI_NDUFA9_subunit"/>
</dbReference>
<evidence type="ECO:0000313" key="3">
    <source>
        <dbReference type="Proteomes" id="UP001230188"/>
    </source>
</evidence>
<gene>
    <name evidence="2" type="ORF">CTAYLR_000933</name>
</gene>
<reference evidence="2" key="1">
    <citation type="submission" date="2023-01" db="EMBL/GenBank/DDBJ databases">
        <title>Metagenome sequencing of chrysophaentin producing Chrysophaeum taylorii.</title>
        <authorList>
            <person name="Davison J."/>
            <person name="Bewley C."/>
        </authorList>
    </citation>
    <scope>NUCLEOTIDE SEQUENCE</scope>
    <source>
        <strain evidence="2">NIES-1699</strain>
    </source>
</reference>
<sequence length="339" mass="36356">MRVAITGALSYTGRYLAKDALGLGIEVVNLSRRLLPIAVDPLTTDEVGELTRSRVAPAFKDAKLLAAQLEGCDVLFCTYWTRFAGASQHDVAVANCGALFDAAKAAGVQKIVFSSHTRAKIGSPYPYIDGKARANERLRSCGVNYAIVRPCGIFGDAPSESVLLNNAAWVVRRVPVFLVPGDGSHRFQPIHVRDMARLMLDLGLSVDTSGEERDACGPEAPTTLDLFTKLRDALGAFAAIVPVGNLVSTKAITALTRPINLITGDILLDADDLDLLCAGLTTADDPSDPAIPHRRSLFSWIDEHSHHLGTRYVSSIERYYYTGPLADPPPPSSSSAANV</sequence>
<accession>A0AAD7UFX7</accession>
<comment type="caution">
    <text evidence="2">The sequence shown here is derived from an EMBL/GenBank/DDBJ whole genome shotgun (WGS) entry which is preliminary data.</text>
</comment>
<dbReference type="AlphaFoldDB" id="A0AAD7UFX7"/>
<dbReference type="GO" id="GO:0044877">
    <property type="term" value="F:protein-containing complex binding"/>
    <property type="evidence" value="ECO:0007669"/>
    <property type="project" value="TreeGrafter"/>
</dbReference>
<dbReference type="SUPFAM" id="SSF51735">
    <property type="entry name" value="NAD(P)-binding Rossmann-fold domains"/>
    <property type="match status" value="1"/>
</dbReference>
<dbReference type="Proteomes" id="UP001230188">
    <property type="component" value="Unassembled WGS sequence"/>
</dbReference>
<protein>
    <recommendedName>
        <fullName evidence="1">NAD(P)-binding domain-containing protein</fullName>
    </recommendedName>
</protein>
<evidence type="ECO:0000259" key="1">
    <source>
        <dbReference type="Pfam" id="PF13460"/>
    </source>
</evidence>
<dbReference type="Pfam" id="PF13460">
    <property type="entry name" value="NAD_binding_10"/>
    <property type="match status" value="1"/>
</dbReference>
<name>A0AAD7UFX7_9STRA</name>
<organism evidence="2 3">
    <name type="scientific">Chrysophaeum taylorii</name>
    <dbReference type="NCBI Taxonomy" id="2483200"/>
    <lineage>
        <taxon>Eukaryota</taxon>
        <taxon>Sar</taxon>
        <taxon>Stramenopiles</taxon>
        <taxon>Ochrophyta</taxon>
        <taxon>Pelagophyceae</taxon>
        <taxon>Pelagomonadales</taxon>
        <taxon>Pelagomonadaceae</taxon>
        <taxon>Chrysophaeum</taxon>
    </lineage>
</organism>
<evidence type="ECO:0000313" key="2">
    <source>
        <dbReference type="EMBL" id="KAJ8604461.1"/>
    </source>
</evidence>
<feature type="domain" description="NAD(P)-binding" evidence="1">
    <location>
        <begin position="7"/>
        <end position="156"/>
    </location>
</feature>
<proteinExistence type="predicted"/>
<dbReference type="InterPro" id="IPR036291">
    <property type="entry name" value="NAD(P)-bd_dom_sf"/>
</dbReference>
<dbReference type="InterPro" id="IPR016040">
    <property type="entry name" value="NAD(P)-bd_dom"/>
</dbReference>
<dbReference type="Gene3D" id="3.40.50.720">
    <property type="entry name" value="NAD(P)-binding Rossmann-like Domain"/>
    <property type="match status" value="1"/>
</dbReference>
<dbReference type="PANTHER" id="PTHR12126">
    <property type="entry name" value="NADH-UBIQUINONE OXIDOREDUCTASE 39 KDA SUBUNIT-RELATED"/>
    <property type="match status" value="1"/>
</dbReference>
<dbReference type="PANTHER" id="PTHR12126:SF11">
    <property type="entry name" value="NADH DEHYDROGENASE [UBIQUINONE] 1 ALPHA SUBCOMPLEX SUBUNIT 9, MITOCHONDRIAL"/>
    <property type="match status" value="1"/>
</dbReference>